<dbReference type="GeneID" id="19190195"/>
<dbReference type="AlphaFoldDB" id="W9XMU3"/>
<keyword evidence="1" id="KW-0812">Transmembrane</keyword>
<evidence type="ECO:0000313" key="2">
    <source>
        <dbReference type="EMBL" id="EXJ71669.1"/>
    </source>
</evidence>
<evidence type="ECO:0000313" key="3">
    <source>
        <dbReference type="Proteomes" id="UP000019471"/>
    </source>
</evidence>
<gene>
    <name evidence="2" type="ORF">A1O5_05477</name>
</gene>
<dbReference type="STRING" id="1182543.W9XMU3"/>
<evidence type="ECO:0000256" key="1">
    <source>
        <dbReference type="SAM" id="Phobius"/>
    </source>
</evidence>
<protein>
    <recommendedName>
        <fullName evidence="4">Heterokaryon incompatibility domain-containing protein</fullName>
    </recommendedName>
</protein>
<dbReference type="eggNOG" id="ENOG502SQ4R">
    <property type="taxonomic scope" value="Eukaryota"/>
</dbReference>
<dbReference type="RefSeq" id="XP_007744268.1">
    <property type="nucleotide sequence ID" value="XM_007746078.1"/>
</dbReference>
<reference evidence="2 3" key="1">
    <citation type="submission" date="2013-03" db="EMBL/GenBank/DDBJ databases">
        <title>The Genome Sequence of Cladophialophora psammophila CBS 110553.</title>
        <authorList>
            <consortium name="The Broad Institute Genomics Platform"/>
            <person name="Cuomo C."/>
            <person name="de Hoog S."/>
            <person name="Gorbushina A."/>
            <person name="Walker B."/>
            <person name="Young S.K."/>
            <person name="Zeng Q."/>
            <person name="Gargeya S."/>
            <person name="Fitzgerald M."/>
            <person name="Haas B."/>
            <person name="Abouelleil A."/>
            <person name="Allen A.W."/>
            <person name="Alvarado L."/>
            <person name="Arachchi H.M."/>
            <person name="Berlin A.M."/>
            <person name="Chapman S.B."/>
            <person name="Gainer-Dewar J."/>
            <person name="Goldberg J."/>
            <person name="Griggs A."/>
            <person name="Gujja S."/>
            <person name="Hansen M."/>
            <person name="Howarth C."/>
            <person name="Imamovic A."/>
            <person name="Ireland A."/>
            <person name="Larimer J."/>
            <person name="McCowan C."/>
            <person name="Murphy C."/>
            <person name="Pearson M."/>
            <person name="Poon T.W."/>
            <person name="Priest M."/>
            <person name="Roberts A."/>
            <person name="Saif S."/>
            <person name="Shea T."/>
            <person name="Sisk P."/>
            <person name="Sykes S."/>
            <person name="Wortman J."/>
            <person name="Nusbaum C."/>
            <person name="Birren B."/>
        </authorList>
    </citation>
    <scope>NUCLEOTIDE SEQUENCE [LARGE SCALE GENOMIC DNA]</scope>
    <source>
        <strain evidence="2 3">CBS 110553</strain>
    </source>
</reference>
<dbReference type="Proteomes" id="UP000019471">
    <property type="component" value="Unassembled WGS sequence"/>
</dbReference>
<feature type="transmembrane region" description="Helical" evidence="1">
    <location>
        <begin position="893"/>
        <end position="918"/>
    </location>
</feature>
<dbReference type="HOGENOM" id="CLU_308179_0_0_1"/>
<proteinExistence type="predicted"/>
<keyword evidence="3" id="KW-1185">Reference proteome</keyword>
<dbReference type="PANTHER" id="PTHR39596:SF2">
    <property type="entry name" value="HET DOMAIN PROTEIN (AFU_ORTHOLOGUE AFUA_1G17550)-RELATED"/>
    <property type="match status" value="1"/>
</dbReference>
<accession>W9XMU3</accession>
<comment type="caution">
    <text evidence="2">The sequence shown here is derived from an EMBL/GenBank/DDBJ whole genome shotgun (WGS) entry which is preliminary data.</text>
</comment>
<sequence length="1055" mass="119828">MDHLPQPNTTTPTPLQVPFLARIEYNVGDFWLLYNRYDREGLQYSAEEVASFIQSWLYFGLLAEFAGRPIDPKTFLRREASEDGTVADFVSLLPLKDLGLQLRPLQYTEHSDDDQDIYDLPEEHDVSELSHLQELLKSARWICIGIEKKDEYRLSPGPLPAVLLSIRVLIDTLQFACLGAKADSIRPHGWGLPESALTVQFITRLMTSNGWCIYQINHVLRTFYSPLVWYIAQIQRHYRPEITHDECTRDACTAFNINPNTYQTRHTQPNCSCAFISIPTDEMRRIIKQGGIPLAFLKRSSVTGKISLGVKAACATDSYVAFSHVWSDGLGNHSSNSLPRCELERLENYVNEPIKLAGNITVGRFLNMDALRGTFSREQTKLFWIDALCIPVKADDGDAKDSNELRWQAIAKINPVFAGANRAIVLDSEIMEHVRVKSSESCEFSARLLFSTWMGRCWTLNEGALSPLCQLRCVGNSVDPISYTRDLLDWGFLSSPDTASALRDMVRYFPGWRNIANVLSPRVSRDVAARAHYAKRFESRIEKLLRIPLEKGLDHSFLQEWKSKGSDFIEVRDRLQHFRACWNALARRETSRSEDRLSILANLLDLNMFHIISSPRPMMTLLRSLPGVSLSILYIPKLDTTAEDTRVASASDKEHKAREDEYNRWLPLYPSRFELASEEFMIWAEGYLDLEKKPNGTDLFMANPSILDVNTLWISKARYHVEFIRSANDDFAKRYNGAICLLIDRDDYRQGLHGKLHTIALRGACLQVLTAVEKNDSAHQGERMIEEDDLGRAGTCSPDGKPELHISAVYDCPIRLTRLLEETKTSCDGDRIITYRRVQRWSLKILHSKSPYFKMRRLSIWTDTDRITALDCPESAALPFRKVVVDYTTCSCILMGTLAAPGIVIAVVALLALVAIIIRSFFKLFWVEAAAMIVNLYVSPALVLFETLGGVSRAIVLSIPPTIYAYAKNRAGSTSTLDSIYIYSSFLANGCALVTLIASRFWLGPRIRKEWLASFNQGEANENELKWLRRAQRIQPLFEAIFDIFDKALDMIFGD</sequence>
<evidence type="ECO:0008006" key="4">
    <source>
        <dbReference type="Google" id="ProtNLM"/>
    </source>
</evidence>
<dbReference type="PANTHER" id="PTHR39596">
    <property type="match status" value="1"/>
</dbReference>
<keyword evidence="1" id="KW-0472">Membrane</keyword>
<feature type="transmembrane region" description="Helical" evidence="1">
    <location>
        <begin position="980"/>
        <end position="1003"/>
    </location>
</feature>
<name>W9XMU3_9EURO</name>
<organism evidence="2 3">
    <name type="scientific">Cladophialophora psammophila CBS 110553</name>
    <dbReference type="NCBI Taxonomy" id="1182543"/>
    <lineage>
        <taxon>Eukaryota</taxon>
        <taxon>Fungi</taxon>
        <taxon>Dikarya</taxon>
        <taxon>Ascomycota</taxon>
        <taxon>Pezizomycotina</taxon>
        <taxon>Eurotiomycetes</taxon>
        <taxon>Chaetothyriomycetidae</taxon>
        <taxon>Chaetothyriales</taxon>
        <taxon>Herpotrichiellaceae</taxon>
        <taxon>Cladophialophora</taxon>
    </lineage>
</organism>
<dbReference type="EMBL" id="AMGX01000007">
    <property type="protein sequence ID" value="EXJ71669.1"/>
    <property type="molecule type" value="Genomic_DNA"/>
</dbReference>
<keyword evidence="1" id="KW-1133">Transmembrane helix</keyword>
<dbReference type="OrthoDB" id="2426273at2759"/>